<name>A0A699SPW3_TANCI</name>
<sequence>GTDLEMDVDVVRSDRIEIDLDIRAEIDECITYTVVLKDRWIDARVIVEAVDRDEVGMDVRGPVEQSTDMLERIKELERVNMRLRDMMDVVS</sequence>
<dbReference type="AlphaFoldDB" id="A0A699SPW3"/>
<evidence type="ECO:0000313" key="1">
    <source>
        <dbReference type="EMBL" id="GFC99934.1"/>
    </source>
</evidence>
<proteinExistence type="predicted"/>
<gene>
    <name evidence="1" type="ORF">Tci_871904</name>
</gene>
<dbReference type="EMBL" id="BKCJ011181674">
    <property type="protein sequence ID" value="GFC99934.1"/>
    <property type="molecule type" value="Genomic_DNA"/>
</dbReference>
<comment type="caution">
    <text evidence="1">The sequence shown here is derived from an EMBL/GenBank/DDBJ whole genome shotgun (WGS) entry which is preliminary data.</text>
</comment>
<reference evidence="1" key="1">
    <citation type="journal article" date="2019" name="Sci. Rep.">
        <title>Draft genome of Tanacetum cinerariifolium, the natural source of mosquito coil.</title>
        <authorList>
            <person name="Yamashiro T."/>
            <person name="Shiraishi A."/>
            <person name="Satake H."/>
            <person name="Nakayama K."/>
        </authorList>
    </citation>
    <scope>NUCLEOTIDE SEQUENCE</scope>
</reference>
<accession>A0A699SPW3</accession>
<feature type="non-terminal residue" evidence="1">
    <location>
        <position position="1"/>
    </location>
</feature>
<protein>
    <submittedName>
        <fullName evidence="1">Uncharacterized protein</fullName>
    </submittedName>
</protein>
<organism evidence="1">
    <name type="scientific">Tanacetum cinerariifolium</name>
    <name type="common">Dalmatian daisy</name>
    <name type="synonym">Chrysanthemum cinerariifolium</name>
    <dbReference type="NCBI Taxonomy" id="118510"/>
    <lineage>
        <taxon>Eukaryota</taxon>
        <taxon>Viridiplantae</taxon>
        <taxon>Streptophyta</taxon>
        <taxon>Embryophyta</taxon>
        <taxon>Tracheophyta</taxon>
        <taxon>Spermatophyta</taxon>
        <taxon>Magnoliopsida</taxon>
        <taxon>eudicotyledons</taxon>
        <taxon>Gunneridae</taxon>
        <taxon>Pentapetalae</taxon>
        <taxon>asterids</taxon>
        <taxon>campanulids</taxon>
        <taxon>Asterales</taxon>
        <taxon>Asteraceae</taxon>
        <taxon>Asteroideae</taxon>
        <taxon>Anthemideae</taxon>
        <taxon>Anthemidinae</taxon>
        <taxon>Tanacetum</taxon>
    </lineage>
</organism>